<organism evidence="1 3">
    <name type="scientific">Limosilactobacillus vaginalis</name>
    <dbReference type="NCBI Taxonomy" id="1633"/>
    <lineage>
        <taxon>Bacteria</taxon>
        <taxon>Bacillati</taxon>
        <taxon>Bacillota</taxon>
        <taxon>Bacilli</taxon>
        <taxon>Lactobacillales</taxon>
        <taxon>Lactobacillaceae</taxon>
        <taxon>Limosilactobacillus</taxon>
    </lineage>
</organism>
<evidence type="ECO:0000313" key="2">
    <source>
        <dbReference type="EMBL" id="MCZ3782006.1"/>
    </source>
</evidence>
<name>A0AAP3GE28_9LACO</name>
<sequence>MLEIHLFVNPLENRCFRCEHDVLKIDHQLNTKVNYRFIPFFNMATIQQTIESYHLNQHSLAVRQIVSRTIYQVILDYMAASFQGKKRGRQFLLILQNALIKENINYNHDLVKDVALRSKLDLEMFMEDRNSSLAKKTFRQEQQVAKSLGVKEPATAVVFDSSQSQYGFLLNNFDYNTLITAYQNKQLEDEISVANFIKNYQLHPQTRTIQK</sequence>
<dbReference type="Proteomes" id="UP001212401">
    <property type="component" value="Unassembled WGS sequence"/>
</dbReference>
<dbReference type="Pfam" id="PF13743">
    <property type="entry name" value="Thioredoxin_5"/>
    <property type="match status" value="1"/>
</dbReference>
<dbReference type="AlphaFoldDB" id="A0AAP3GE28"/>
<proteinExistence type="predicted"/>
<evidence type="ECO:0000313" key="3">
    <source>
        <dbReference type="Proteomes" id="UP001212401"/>
    </source>
</evidence>
<dbReference type="EMBL" id="JAKHMS010000020">
    <property type="protein sequence ID" value="MCZ3782006.1"/>
    <property type="molecule type" value="Genomic_DNA"/>
</dbReference>
<protein>
    <submittedName>
        <fullName evidence="1">DsbA family protein</fullName>
    </submittedName>
</protein>
<dbReference type="EMBL" id="JAKHPH010000036">
    <property type="protein sequence ID" value="MCZ3668344.1"/>
    <property type="molecule type" value="Genomic_DNA"/>
</dbReference>
<dbReference type="Gene3D" id="3.40.30.10">
    <property type="entry name" value="Glutaredoxin"/>
    <property type="match status" value="1"/>
</dbReference>
<accession>A0AAP3GE28</accession>
<gene>
    <name evidence="2" type="ORF">L2504_07655</name>
    <name evidence="1" type="ORF">L2724_08740</name>
</gene>
<evidence type="ECO:0000313" key="4">
    <source>
        <dbReference type="Proteomes" id="UP001527392"/>
    </source>
</evidence>
<comment type="caution">
    <text evidence="1">The sequence shown here is derived from an EMBL/GenBank/DDBJ whole genome shotgun (WGS) entry which is preliminary data.</text>
</comment>
<dbReference type="InterPro" id="IPR036249">
    <property type="entry name" value="Thioredoxin-like_sf"/>
</dbReference>
<reference evidence="1 4" key="1">
    <citation type="submission" date="2022-01" db="EMBL/GenBank/DDBJ databases">
        <title>VMRC isolate genome collection.</title>
        <authorList>
            <person name="France M."/>
            <person name="Rutt L."/>
            <person name="Humphrys M."/>
            <person name="Ravel J."/>
        </authorList>
    </citation>
    <scope>NUCLEOTIDE SEQUENCE</scope>
    <source>
        <strain evidence="2 4">C0030B4</strain>
        <strain evidence="1">C0048A1</strain>
    </source>
</reference>
<dbReference type="Proteomes" id="UP001527392">
    <property type="component" value="Unassembled WGS sequence"/>
</dbReference>
<dbReference type="SUPFAM" id="SSF52833">
    <property type="entry name" value="Thioredoxin-like"/>
    <property type="match status" value="1"/>
</dbReference>
<keyword evidence="4" id="KW-1185">Reference proteome</keyword>
<evidence type="ECO:0000313" key="1">
    <source>
        <dbReference type="EMBL" id="MCZ3668344.1"/>
    </source>
</evidence>
<dbReference type="GeneID" id="75082033"/>
<dbReference type="RefSeq" id="WP_098044985.1">
    <property type="nucleotide sequence ID" value="NZ_CAJFIS010000009.1"/>
</dbReference>